<dbReference type="InterPro" id="IPR011701">
    <property type="entry name" value="MFS"/>
</dbReference>
<dbReference type="SUPFAM" id="SSF103473">
    <property type="entry name" value="MFS general substrate transporter"/>
    <property type="match status" value="1"/>
</dbReference>
<dbReference type="EMBL" id="CP046452">
    <property type="protein sequence ID" value="QGU01661.1"/>
    <property type="molecule type" value="Genomic_DNA"/>
</dbReference>
<dbReference type="PANTHER" id="PTHR11662:SF399">
    <property type="entry name" value="FI19708P1-RELATED"/>
    <property type="match status" value="1"/>
</dbReference>
<dbReference type="Gene3D" id="1.20.1250.20">
    <property type="entry name" value="MFS general substrate transporter like domains"/>
    <property type="match status" value="2"/>
</dbReference>
<feature type="transmembrane region" description="Helical" evidence="5">
    <location>
        <begin position="87"/>
        <end position="110"/>
    </location>
</feature>
<gene>
    <name evidence="7" type="primary">sauU</name>
    <name evidence="7" type="ORF">CKALI_03910</name>
</gene>
<evidence type="ECO:0000256" key="1">
    <source>
        <dbReference type="ARBA" id="ARBA00004651"/>
    </source>
</evidence>
<protein>
    <submittedName>
        <fullName evidence="7">Sulfoacetate transporter SauU</fullName>
    </submittedName>
</protein>
<dbReference type="PROSITE" id="PS50850">
    <property type="entry name" value="MFS"/>
    <property type="match status" value="1"/>
</dbReference>
<evidence type="ECO:0000313" key="8">
    <source>
        <dbReference type="Proteomes" id="UP000427071"/>
    </source>
</evidence>
<reference evidence="8" key="1">
    <citation type="submission" date="2019-11" db="EMBL/GenBank/DDBJ databases">
        <title>Complete genome sequence of Corynebacterium kalinowskii 1959, a novel Corynebacterium species isolated from soil of a small paddock in Vilsendorf, Germany.</title>
        <authorList>
            <person name="Schaffert L."/>
            <person name="Ruwe M."/>
            <person name="Milse J."/>
            <person name="Hanuschka K."/>
            <person name="Ortseifen V."/>
            <person name="Droste J."/>
            <person name="Brandt D."/>
            <person name="Schlueter L."/>
            <person name="Kutter Y."/>
            <person name="Vinke S."/>
            <person name="Viehoefer P."/>
            <person name="Jacob L."/>
            <person name="Luebke N.-C."/>
            <person name="Schulte-Berndt E."/>
            <person name="Hain C."/>
            <person name="Linder M."/>
            <person name="Schmidt P."/>
            <person name="Wollenschlaeger L."/>
            <person name="Luttermann T."/>
            <person name="Thieme E."/>
            <person name="Hassa J."/>
            <person name="Haak M."/>
            <person name="Wittchen M."/>
            <person name="Mentz A."/>
            <person name="Persicke M."/>
            <person name="Busche T."/>
            <person name="Ruckert C."/>
        </authorList>
    </citation>
    <scope>NUCLEOTIDE SEQUENCE [LARGE SCALE GENOMIC DNA]</scope>
    <source>
        <strain evidence="8">1959</strain>
    </source>
</reference>
<feature type="transmembrane region" description="Helical" evidence="5">
    <location>
        <begin position="175"/>
        <end position="195"/>
    </location>
</feature>
<evidence type="ECO:0000259" key="6">
    <source>
        <dbReference type="PROSITE" id="PS50850"/>
    </source>
</evidence>
<feature type="transmembrane region" description="Helical" evidence="5">
    <location>
        <begin position="116"/>
        <end position="137"/>
    </location>
</feature>
<dbReference type="Proteomes" id="UP000427071">
    <property type="component" value="Chromosome"/>
</dbReference>
<evidence type="ECO:0000256" key="3">
    <source>
        <dbReference type="ARBA" id="ARBA00022989"/>
    </source>
</evidence>
<feature type="transmembrane region" description="Helical" evidence="5">
    <location>
        <begin position="254"/>
        <end position="275"/>
    </location>
</feature>
<evidence type="ECO:0000256" key="2">
    <source>
        <dbReference type="ARBA" id="ARBA00022692"/>
    </source>
</evidence>
<keyword evidence="3 5" id="KW-1133">Transmembrane helix</keyword>
<evidence type="ECO:0000256" key="5">
    <source>
        <dbReference type="SAM" id="Phobius"/>
    </source>
</evidence>
<keyword evidence="8" id="KW-1185">Reference proteome</keyword>
<name>A0A6B8VPC2_9CORY</name>
<feature type="domain" description="Major facilitator superfamily (MFS) profile" evidence="6">
    <location>
        <begin position="20"/>
        <end position="413"/>
    </location>
</feature>
<dbReference type="GO" id="GO:0005886">
    <property type="term" value="C:plasma membrane"/>
    <property type="evidence" value="ECO:0007669"/>
    <property type="project" value="UniProtKB-SubCell"/>
</dbReference>
<dbReference type="CDD" id="cd06174">
    <property type="entry name" value="MFS"/>
    <property type="match status" value="1"/>
</dbReference>
<dbReference type="InterPro" id="IPR036259">
    <property type="entry name" value="MFS_trans_sf"/>
</dbReference>
<evidence type="ECO:0000313" key="7">
    <source>
        <dbReference type="EMBL" id="QGU01661.1"/>
    </source>
</evidence>
<feature type="transmembrane region" description="Helical" evidence="5">
    <location>
        <begin position="57"/>
        <end position="80"/>
    </location>
</feature>
<dbReference type="InterPro" id="IPR050382">
    <property type="entry name" value="MFS_Na/Anion_cotransporter"/>
</dbReference>
<evidence type="ECO:0000256" key="4">
    <source>
        <dbReference type="ARBA" id="ARBA00023136"/>
    </source>
</evidence>
<dbReference type="AlphaFoldDB" id="A0A6B8VPC2"/>
<feature type="transmembrane region" description="Helical" evidence="5">
    <location>
        <begin position="144"/>
        <end position="169"/>
    </location>
</feature>
<feature type="transmembrane region" description="Helical" evidence="5">
    <location>
        <begin position="386"/>
        <end position="409"/>
    </location>
</feature>
<dbReference type="InterPro" id="IPR020846">
    <property type="entry name" value="MFS_dom"/>
</dbReference>
<proteinExistence type="predicted"/>
<keyword evidence="4 5" id="KW-0472">Membrane</keyword>
<feature type="transmembrane region" description="Helical" evidence="5">
    <location>
        <begin position="354"/>
        <end position="374"/>
    </location>
</feature>
<feature type="transmembrane region" description="Helical" evidence="5">
    <location>
        <begin position="20"/>
        <end position="37"/>
    </location>
</feature>
<dbReference type="Pfam" id="PF07690">
    <property type="entry name" value="MFS_1"/>
    <property type="match status" value="1"/>
</dbReference>
<accession>A0A6B8VPC2</accession>
<sequence>MFRVTLLNDPRKRLTRTAIIVWAAAVAVYIVAIAGRTSMGVAGVDATHHFGIDASQLAVFTSVQVGVYALVQIPTGILIDRFGARRLLFAGAVVMAIGQLILGLTSAYPVAIGARILIGAGDATAFLSLMRILPFWFPLKHTPLFAQLSAALGQLGQFLSAVPFLAILGVHGWRAAFLSLGAVGVLVAIAANIAIKDSPHEQRRARTTPLIDVLRRPVCWMGFFNHGAMLMPLIVFNLLWGMPTMTLGMGLTPANAASVLVINTIATVLAGPLHGILSAHAGRKRELVSLGFTVFLFVLMAGFFFSAEPRGFLAVAIIAGFLGFLGPASNYGFDTVRETLPHEVVTTGTGLANMGGFLAAMLAAQGVGVILNQVSDSVWTWSDFRIAWIAVFVVWSLAIVGLVLSRAAYLRSSP</sequence>
<feature type="transmembrane region" description="Helical" evidence="5">
    <location>
        <begin position="223"/>
        <end position="242"/>
    </location>
</feature>
<feature type="transmembrane region" description="Helical" evidence="5">
    <location>
        <begin position="311"/>
        <end position="333"/>
    </location>
</feature>
<dbReference type="GO" id="GO:0022857">
    <property type="term" value="F:transmembrane transporter activity"/>
    <property type="evidence" value="ECO:0007669"/>
    <property type="project" value="InterPro"/>
</dbReference>
<dbReference type="PANTHER" id="PTHR11662">
    <property type="entry name" value="SOLUTE CARRIER FAMILY 17"/>
    <property type="match status" value="1"/>
</dbReference>
<keyword evidence="2 5" id="KW-0812">Transmembrane</keyword>
<comment type="subcellular location">
    <subcellularLocation>
        <location evidence="1">Cell membrane</location>
        <topology evidence="1">Multi-pass membrane protein</topology>
    </subcellularLocation>
</comment>
<organism evidence="7 8">
    <name type="scientific">Corynebacterium kalinowskii</name>
    <dbReference type="NCBI Taxonomy" id="2675216"/>
    <lineage>
        <taxon>Bacteria</taxon>
        <taxon>Bacillati</taxon>
        <taxon>Actinomycetota</taxon>
        <taxon>Actinomycetes</taxon>
        <taxon>Mycobacteriales</taxon>
        <taxon>Corynebacteriaceae</taxon>
        <taxon>Corynebacterium</taxon>
    </lineage>
</organism>
<feature type="transmembrane region" description="Helical" evidence="5">
    <location>
        <begin position="287"/>
        <end position="305"/>
    </location>
</feature>
<dbReference type="KEGG" id="ckw:CKALI_03910"/>